<dbReference type="SUPFAM" id="SSF51445">
    <property type="entry name" value="(Trans)glycosidases"/>
    <property type="match status" value="1"/>
</dbReference>
<dbReference type="EMBL" id="QCYK01000003">
    <property type="protein sequence ID" value="PUZ23377.1"/>
    <property type="molecule type" value="Genomic_DNA"/>
</dbReference>
<evidence type="ECO:0000313" key="3">
    <source>
        <dbReference type="Proteomes" id="UP000244450"/>
    </source>
</evidence>
<evidence type="ECO:0000313" key="2">
    <source>
        <dbReference type="EMBL" id="PUZ23377.1"/>
    </source>
</evidence>
<keyword evidence="3" id="KW-1185">Reference proteome</keyword>
<proteinExistence type="predicted"/>
<dbReference type="Proteomes" id="UP000244450">
    <property type="component" value="Unassembled WGS sequence"/>
</dbReference>
<dbReference type="AlphaFoldDB" id="A0A2T7BE70"/>
<evidence type="ECO:0008006" key="4">
    <source>
        <dbReference type="Google" id="ProtNLM"/>
    </source>
</evidence>
<sequence>MYLKRTALITACMLTFGSRLFAQELQEYKDSVVLATARLRCTVNLRTGTVTYRYAGGSYLQNTVAYVEDVHAGMLASTDFGNHTYQLDQVRDDLGTGLKLTLQHRDDQHPLSLEQHITLYPELDYLLLDVVAQQHGTRPVETRNISPLAVSSAHGGTYQVAGSHPRILDVPFDNDNWTDIVERNWARPGSGTSYEFAALYDQQTFTGIVAGSVQHDTWKTGIAYNMQSLRGAGQGSHLPGGGDSLIIYGGAATADNDKLPPNYGGKDGTHDVVPHGTLQGLRVHSPLIFLAGGMDMRAALTAYGKLNALINGSQSWSGPAPVYWNSFGVEGVLGYEKVMMPPGVSKISDFLHSLTNVNAYSKPVMSVDSYDQQIYTTELLASLGRYAAHNHQQMGFYFTPFAMWTWKNNINTQKVPGSEYLLKDVVLRDTHNEPILYKAGDFCAYAMDPTHPAIRAHVISQLQKAKAIGATFLKIDFLTAGAMETTYRYDTTVRTGIQAYNQGMRMLKHLADSILGQDIFITQAISPMFPHQYAHTRFISTDVYSHLRNDQPGFPNWGSTEASLANGSHLGWVQGTLWPFTNLDVAIMKNFQHNPDLSEQEIKVRLYSMMVMGSILGDGSDYRNPVAAQRARRYLDNPALCAFFAHPHAFTPLRFADGDSMDQQMVFYLQDSVPKLALFNFDRQHAFQQTFTRDSLHLEAGKGYVLQDFLTNATMATLDKTQNNFTLTANAADAVLVNIVRAED</sequence>
<dbReference type="Gene3D" id="3.20.20.70">
    <property type="entry name" value="Aldolase class I"/>
    <property type="match status" value="1"/>
</dbReference>
<evidence type="ECO:0000256" key="1">
    <source>
        <dbReference type="SAM" id="SignalP"/>
    </source>
</evidence>
<name>A0A2T7BE70_9BACT</name>
<accession>A0A2T7BE70</accession>
<dbReference type="InterPro" id="IPR017853">
    <property type="entry name" value="GH"/>
</dbReference>
<organism evidence="2 3">
    <name type="scientific">Chitinophaga parva</name>
    <dbReference type="NCBI Taxonomy" id="2169414"/>
    <lineage>
        <taxon>Bacteria</taxon>
        <taxon>Pseudomonadati</taxon>
        <taxon>Bacteroidota</taxon>
        <taxon>Chitinophagia</taxon>
        <taxon>Chitinophagales</taxon>
        <taxon>Chitinophagaceae</taxon>
        <taxon>Chitinophaga</taxon>
    </lineage>
</organism>
<keyword evidence="1" id="KW-0732">Signal</keyword>
<feature type="chain" id="PRO_5015549804" description="Alpha-galactosidase" evidence="1">
    <location>
        <begin position="23"/>
        <end position="744"/>
    </location>
</feature>
<gene>
    <name evidence="2" type="ORF">DCC81_23635</name>
</gene>
<protein>
    <recommendedName>
        <fullName evidence="4">Alpha-galactosidase</fullName>
    </recommendedName>
</protein>
<comment type="caution">
    <text evidence="2">The sequence shown here is derived from an EMBL/GenBank/DDBJ whole genome shotgun (WGS) entry which is preliminary data.</text>
</comment>
<dbReference type="InterPro" id="IPR013785">
    <property type="entry name" value="Aldolase_TIM"/>
</dbReference>
<reference evidence="2 3" key="1">
    <citation type="submission" date="2018-04" db="EMBL/GenBank/DDBJ databases">
        <title>Chitinophaga fuyangensis sp. nov., isolated from soil in a chemical factory.</title>
        <authorList>
            <person name="Chen K."/>
        </authorList>
    </citation>
    <scope>NUCLEOTIDE SEQUENCE [LARGE SCALE GENOMIC DNA]</scope>
    <source>
        <strain evidence="2 3">LY-1</strain>
    </source>
</reference>
<dbReference type="OrthoDB" id="1031955at2"/>
<feature type="signal peptide" evidence="1">
    <location>
        <begin position="1"/>
        <end position="22"/>
    </location>
</feature>